<dbReference type="SUPFAM" id="SSF51905">
    <property type="entry name" value="FAD/NAD(P)-binding domain"/>
    <property type="match status" value="1"/>
</dbReference>
<evidence type="ECO:0000256" key="4">
    <source>
        <dbReference type="ARBA" id="ARBA00023002"/>
    </source>
</evidence>
<keyword evidence="4 12" id="KW-0560">Oxidoreductase</keyword>
<dbReference type="GO" id="GO:0016491">
    <property type="term" value="F:oxidoreductase activity"/>
    <property type="evidence" value="ECO:0007669"/>
    <property type="project" value="UniProtKB-KW"/>
</dbReference>
<feature type="domain" description="Amine oxidase" evidence="13">
    <location>
        <begin position="10"/>
        <end position="493"/>
    </location>
</feature>
<dbReference type="InterPro" id="IPR014105">
    <property type="entry name" value="Carotenoid/retinoid_OxRdtase"/>
</dbReference>
<proteinExistence type="inferred from homology"/>
<evidence type="ECO:0000256" key="11">
    <source>
        <dbReference type="ARBA" id="ARBA00042106"/>
    </source>
</evidence>
<comment type="function">
    <text evidence="7">Involved in the biosynthesis of the yellow-orange carotenoid staphyloxanthin, which plays a role in the virulence via its protective function against oxidative stress. Catalyzes three successive dehydrogenation reactions that lead to the introduction of three double bonds into 4,4'-diapophytoene (dehydrosqualene), with 4,4'-diapophytofluene and 4,4'-diapo-zeta-carotene as intermediates, and 4,4'-diaponeurosporene (the major deep-yellow pigment in staphylococci strains) as the end product.</text>
</comment>
<evidence type="ECO:0000256" key="1">
    <source>
        <dbReference type="ARBA" id="ARBA00022630"/>
    </source>
</evidence>
<dbReference type="NCBIfam" id="TIGR02734">
    <property type="entry name" value="crtI_fam"/>
    <property type="match status" value="1"/>
</dbReference>
<keyword evidence="3" id="KW-0274">FAD</keyword>
<organism evidence="14 15">
    <name type="scientific">Staphylococcus piscifermentans</name>
    <dbReference type="NCBI Taxonomy" id="70258"/>
    <lineage>
        <taxon>Bacteria</taxon>
        <taxon>Bacillati</taxon>
        <taxon>Bacillota</taxon>
        <taxon>Bacilli</taxon>
        <taxon>Bacillales</taxon>
        <taxon>Staphylococcaceae</taxon>
        <taxon>Staphylococcus</taxon>
    </lineage>
</organism>
<evidence type="ECO:0000256" key="6">
    <source>
        <dbReference type="ARBA" id="ARBA00037003"/>
    </source>
</evidence>
<dbReference type="Pfam" id="PF01593">
    <property type="entry name" value="Amino_oxidase"/>
    <property type="match status" value="1"/>
</dbReference>
<evidence type="ECO:0000256" key="9">
    <source>
        <dbReference type="ARBA" id="ARBA00038322"/>
    </source>
</evidence>
<comment type="catalytic activity">
    <reaction evidence="6">
        <text>15-cis-4,4'-diapophytoene + 3 FAD + 3 H(+) = all-trans-4,4'-diaponeurosporene + 3 FADH2</text>
        <dbReference type="Rhea" id="RHEA:42800"/>
        <dbReference type="ChEBI" id="CHEBI:15378"/>
        <dbReference type="ChEBI" id="CHEBI:57692"/>
        <dbReference type="ChEBI" id="CHEBI:58307"/>
        <dbReference type="ChEBI" id="CHEBI:62738"/>
        <dbReference type="ChEBI" id="CHEBI:62743"/>
    </reaction>
</comment>
<dbReference type="PRINTS" id="PR00419">
    <property type="entry name" value="ADXRDTASE"/>
</dbReference>
<keyword evidence="1" id="KW-0285">Flavoprotein</keyword>
<evidence type="ECO:0000256" key="8">
    <source>
        <dbReference type="ARBA" id="ARBA00037886"/>
    </source>
</evidence>
<comment type="similarity">
    <text evidence="9">Belongs to the carotenoid/retinoid oxidoreductase family. CrtN subfamily.</text>
</comment>
<dbReference type="InterPro" id="IPR036188">
    <property type="entry name" value="FAD/NAD-bd_sf"/>
</dbReference>
<reference evidence="14 15" key="1">
    <citation type="submission" date="2019-07" db="EMBL/GenBank/DDBJ databases">
        <title>Whole genome shotgun sequence of Staphylococcus piscifermentans NBRC 109625.</title>
        <authorList>
            <person name="Hosoyama A."/>
            <person name="Uohara A."/>
            <person name="Ohji S."/>
            <person name="Ichikawa N."/>
        </authorList>
    </citation>
    <scope>NUCLEOTIDE SEQUENCE [LARGE SCALE GENOMIC DNA]</scope>
    <source>
        <strain evidence="14 15">NBRC 109625</strain>
    </source>
</reference>
<dbReference type="RefSeq" id="WP_095102573.1">
    <property type="nucleotide sequence ID" value="NZ_BKAR01000002.1"/>
</dbReference>
<keyword evidence="2 12" id="KW-0125">Carotenoid biosynthesis</keyword>
<dbReference type="GO" id="GO:0016117">
    <property type="term" value="P:carotenoid biosynthetic process"/>
    <property type="evidence" value="ECO:0007669"/>
    <property type="project" value="UniProtKB-KW"/>
</dbReference>
<keyword evidence="15" id="KW-1185">Reference proteome</keyword>
<evidence type="ECO:0000256" key="12">
    <source>
        <dbReference type="RuleBase" id="RU362075"/>
    </source>
</evidence>
<dbReference type="Gene3D" id="3.50.50.60">
    <property type="entry name" value="FAD/NAD(P)-binding domain"/>
    <property type="match status" value="2"/>
</dbReference>
<dbReference type="PANTHER" id="PTHR43734">
    <property type="entry name" value="PHYTOENE DESATURASE"/>
    <property type="match status" value="1"/>
</dbReference>
<dbReference type="EMBL" id="BKAR01000002">
    <property type="protein sequence ID" value="GEP83704.1"/>
    <property type="molecule type" value="Genomic_DNA"/>
</dbReference>
<gene>
    <name evidence="14" type="primary">crtN</name>
    <name evidence="14" type="ORF">SPI02_02890</name>
</gene>
<accession>A0A239TDY5</accession>
<evidence type="ECO:0000313" key="14">
    <source>
        <dbReference type="EMBL" id="GEP83704.1"/>
    </source>
</evidence>
<evidence type="ECO:0000259" key="13">
    <source>
        <dbReference type="Pfam" id="PF01593"/>
    </source>
</evidence>
<name>A0A239TDY5_9STAP</name>
<evidence type="ECO:0000313" key="15">
    <source>
        <dbReference type="Proteomes" id="UP000321736"/>
    </source>
</evidence>
<dbReference type="PANTHER" id="PTHR43734:SF1">
    <property type="entry name" value="PHYTOENE DESATURASE"/>
    <property type="match status" value="1"/>
</dbReference>
<keyword evidence="5" id="KW-0843">Virulence</keyword>
<dbReference type="AlphaFoldDB" id="A0A239TDY5"/>
<sequence>MKIAIIGGGIAGLAAAARLSAQHHEVTIYEKNSQVGGRMSRFTDQGFTFDMGPTIVMMPDTYYDVFHFAGKNLNDYLEMKQLPYLYDVHFADDDKISIPTDLVELRNTLENIEEGTTHGFMQFLTDIYQRYEIAREHFLERAFRKPTDFYNPYTLYQGMRLKTFGNAQNLIDNYVENDKIRKMLAFQTLYIGIDPKRTPSLYTLIPMVEMMFGVHYIKGGMYGFAEALKRLNEELGTRIVTNAEIEEIVIDSRFKQADGVKVDGQYEHFDKVLCTADFPYAAQHLFKDETQLAAYPKKKIDKMDYACSAFLMYIGIDEDLSEQLRIHNVIFAEDFEQNIDDIFSGRLPKDPSIYLHAPSVEDPALAPKGKTGIYALMPVPELKVGQVDWKNPETIQTAKQHIYAKLNKAVGTQDIESQVLTETIFTPKDFENEYNAKFGTAFGLMPTLAQSNYYRPHNVSRDYKDLYFAGASVHPGAGVPIVLTSAKVTVDEMLKDIENGV</sequence>
<dbReference type="InterPro" id="IPR002937">
    <property type="entry name" value="Amino_oxidase"/>
</dbReference>
<dbReference type="Proteomes" id="UP000321736">
    <property type="component" value="Unassembled WGS sequence"/>
</dbReference>
<dbReference type="OrthoDB" id="9814556at2"/>
<comment type="caution">
    <text evidence="14">The sequence shown here is derived from an EMBL/GenBank/DDBJ whole genome shotgun (WGS) entry which is preliminary data.</text>
</comment>
<evidence type="ECO:0000256" key="2">
    <source>
        <dbReference type="ARBA" id="ARBA00022746"/>
    </source>
</evidence>
<evidence type="ECO:0000256" key="10">
    <source>
        <dbReference type="ARBA" id="ARBA00040984"/>
    </source>
</evidence>
<protein>
    <recommendedName>
        <fullName evidence="10">4,4'-diapophytoene desaturase (4,4'-diaponeurosporene-forming)</fullName>
    </recommendedName>
    <alternativeName>
        <fullName evidence="11">Dehydrosqualene desaturase</fullName>
    </alternativeName>
</protein>
<evidence type="ECO:0000256" key="3">
    <source>
        <dbReference type="ARBA" id="ARBA00022827"/>
    </source>
</evidence>
<comment type="pathway">
    <text evidence="8">Carotenoid biosynthesis; staphyloxanthin biosynthesis; staphyloxanthin from farnesyl diphosphate: step 2/5.</text>
</comment>
<evidence type="ECO:0000256" key="7">
    <source>
        <dbReference type="ARBA" id="ARBA00037711"/>
    </source>
</evidence>
<evidence type="ECO:0000256" key="5">
    <source>
        <dbReference type="ARBA" id="ARBA00023026"/>
    </source>
</evidence>